<proteinExistence type="predicted"/>
<feature type="non-terminal residue" evidence="1">
    <location>
        <position position="281"/>
    </location>
</feature>
<keyword evidence="1" id="KW-0378">Hydrolase</keyword>
<dbReference type="EMBL" id="MU273497">
    <property type="protein sequence ID" value="KAI0034613.1"/>
    <property type="molecule type" value="Genomic_DNA"/>
</dbReference>
<name>A0ACB8QSX9_9AGAM</name>
<comment type="caution">
    <text evidence="1">The sequence shown here is derived from an EMBL/GenBank/DDBJ whole genome shotgun (WGS) entry which is preliminary data.</text>
</comment>
<evidence type="ECO:0000313" key="1">
    <source>
        <dbReference type="EMBL" id="KAI0034613.1"/>
    </source>
</evidence>
<keyword evidence="2" id="KW-1185">Reference proteome</keyword>
<protein>
    <submittedName>
        <fullName evidence="1">Alpha/Beta hydrolase protein</fullName>
    </submittedName>
</protein>
<reference evidence="1" key="1">
    <citation type="submission" date="2021-02" db="EMBL/GenBank/DDBJ databases">
        <authorList>
            <consortium name="DOE Joint Genome Institute"/>
            <person name="Ahrendt S."/>
            <person name="Looney B.P."/>
            <person name="Miyauchi S."/>
            <person name="Morin E."/>
            <person name="Drula E."/>
            <person name="Courty P.E."/>
            <person name="Chicoki N."/>
            <person name="Fauchery L."/>
            <person name="Kohler A."/>
            <person name="Kuo A."/>
            <person name="Labutti K."/>
            <person name="Pangilinan J."/>
            <person name="Lipzen A."/>
            <person name="Riley R."/>
            <person name="Andreopoulos W."/>
            <person name="He G."/>
            <person name="Johnson J."/>
            <person name="Barry K.W."/>
            <person name="Grigoriev I.V."/>
            <person name="Nagy L."/>
            <person name="Hibbett D."/>
            <person name="Henrissat B."/>
            <person name="Matheny P.B."/>
            <person name="Labbe J."/>
            <person name="Martin F."/>
        </authorList>
    </citation>
    <scope>NUCLEOTIDE SEQUENCE</scope>
    <source>
        <strain evidence="1">EC-137</strain>
    </source>
</reference>
<evidence type="ECO:0000313" key="2">
    <source>
        <dbReference type="Proteomes" id="UP000814128"/>
    </source>
</evidence>
<accession>A0ACB8QSX9</accession>
<reference evidence="1" key="2">
    <citation type="journal article" date="2022" name="New Phytol.">
        <title>Evolutionary transition to the ectomycorrhizal habit in the genomes of a hyperdiverse lineage of mushroom-forming fungi.</title>
        <authorList>
            <person name="Looney B."/>
            <person name="Miyauchi S."/>
            <person name="Morin E."/>
            <person name="Drula E."/>
            <person name="Courty P.E."/>
            <person name="Kohler A."/>
            <person name="Kuo A."/>
            <person name="LaButti K."/>
            <person name="Pangilinan J."/>
            <person name="Lipzen A."/>
            <person name="Riley R."/>
            <person name="Andreopoulos W."/>
            <person name="He G."/>
            <person name="Johnson J."/>
            <person name="Nolan M."/>
            <person name="Tritt A."/>
            <person name="Barry K.W."/>
            <person name="Grigoriev I.V."/>
            <person name="Nagy L.G."/>
            <person name="Hibbett D."/>
            <person name="Henrissat B."/>
            <person name="Matheny P.B."/>
            <person name="Labbe J."/>
            <person name="Martin F.M."/>
        </authorList>
    </citation>
    <scope>NUCLEOTIDE SEQUENCE</scope>
    <source>
        <strain evidence="1">EC-137</strain>
    </source>
</reference>
<gene>
    <name evidence="1" type="ORF">K488DRAFT_21654</name>
</gene>
<dbReference type="Proteomes" id="UP000814128">
    <property type="component" value="Unassembled WGS sequence"/>
</dbReference>
<organism evidence="1 2">
    <name type="scientific">Vararia minispora EC-137</name>
    <dbReference type="NCBI Taxonomy" id="1314806"/>
    <lineage>
        <taxon>Eukaryota</taxon>
        <taxon>Fungi</taxon>
        <taxon>Dikarya</taxon>
        <taxon>Basidiomycota</taxon>
        <taxon>Agaricomycotina</taxon>
        <taxon>Agaricomycetes</taxon>
        <taxon>Russulales</taxon>
        <taxon>Lachnocladiaceae</taxon>
        <taxon>Vararia</taxon>
    </lineage>
</organism>
<sequence>VLYCHFVRVPLFADFDNPEKYGFARASSPCVFFGCAITDMPQQAYKTTNVKIDTPDGETLGAWFTLSDTFYQAQPHPRQPLNSTGLAAALRARPTVLYLHGNAGTRAVSTRVAHARAFSSRLRTNVLALDYRGFGDSTGTPSEDGLTTDAGAAFEWLIEAGAAPEDVMLVGTSLGTGVAVQAAAQLLGAGRRMRGVALLAPFSSIAELLDTYYILGVVPLLKPLQVFPPGVVAAFKSLLRDRFDSLGRVPELETRVLVAHAEDDWDIPAAHSAALFRAFVE</sequence>
<feature type="non-terminal residue" evidence="1">
    <location>
        <position position="1"/>
    </location>
</feature>